<dbReference type="Proteomes" id="UP000516422">
    <property type="component" value="Chromosome"/>
</dbReference>
<dbReference type="EMBL" id="CP051006">
    <property type="protein sequence ID" value="QNT92498.1"/>
    <property type="molecule type" value="Genomic_DNA"/>
</dbReference>
<accession>A0A7H1PWR8</accession>
<dbReference type="KEGG" id="sgf:HEP81_02172"/>
<evidence type="ECO:0000313" key="2">
    <source>
        <dbReference type="Proteomes" id="UP000516422"/>
    </source>
</evidence>
<proteinExistence type="predicted"/>
<protein>
    <submittedName>
        <fullName evidence="1">Uncharacterized protein</fullName>
    </submittedName>
</protein>
<dbReference type="RefSeq" id="WP_274599484.1">
    <property type="nucleotide sequence ID" value="NZ_CP051006.1"/>
</dbReference>
<gene>
    <name evidence="1" type="ORF">HEP81_02172</name>
</gene>
<dbReference type="GeneID" id="91467873"/>
<organism evidence="1 2">
    <name type="scientific">Streptomyces griseofuscus</name>
    <dbReference type="NCBI Taxonomy" id="146922"/>
    <lineage>
        <taxon>Bacteria</taxon>
        <taxon>Bacillati</taxon>
        <taxon>Actinomycetota</taxon>
        <taxon>Actinomycetes</taxon>
        <taxon>Kitasatosporales</taxon>
        <taxon>Streptomycetaceae</taxon>
        <taxon>Streptomyces</taxon>
    </lineage>
</organism>
<evidence type="ECO:0000313" key="1">
    <source>
        <dbReference type="EMBL" id="QNT92498.1"/>
    </source>
</evidence>
<reference evidence="1 2" key="1">
    <citation type="submission" date="2020-04" db="EMBL/GenBank/DDBJ databases">
        <title>Characterization and engineering of Streptomyces griseofuscus DSM40191 as a potential heterologous host for expression of BGCs.</title>
        <authorList>
            <person name="Gren T."/>
            <person name="Whitford C.M."/>
            <person name="Mohite O.S."/>
            <person name="Joergensen T.S."/>
            <person name="Nielsen J.B."/>
            <person name="Lee S.Y."/>
            <person name="Weber T."/>
        </authorList>
    </citation>
    <scope>NUCLEOTIDE SEQUENCE [LARGE SCALE GENOMIC DNA]</scope>
    <source>
        <strain evidence="1 2">DSM 40191</strain>
    </source>
</reference>
<name>A0A7H1PWR8_9ACTN</name>
<dbReference type="AlphaFoldDB" id="A0A7H1PWR8"/>
<sequence>MPSFFAERFGSRQPWRVGQFVNAPAITDPSYGEHARQPRTCR</sequence>